<evidence type="ECO:0000313" key="1">
    <source>
        <dbReference type="EMBL" id="KAA1425005.1"/>
    </source>
</evidence>
<proteinExistence type="predicted"/>
<comment type="caution">
    <text evidence="1">The sequence shown here is derived from an EMBL/GenBank/DDBJ whole genome shotgun (WGS) entry which is preliminary data.</text>
</comment>
<dbReference type="RefSeq" id="WP_149768179.1">
    <property type="nucleotide sequence ID" value="NZ_VDFQ02000001.1"/>
</dbReference>
<organism evidence="1 2">
    <name type="scientific">Mumia zhuanghuii</name>
    <dbReference type="NCBI Taxonomy" id="2585211"/>
    <lineage>
        <taxon>Bacteria</taxon>
        <taxon>Bacillati</taxon>
        <taxon>Actinomycetota</taxon>
        <taxon>Actinomycetes</taxon>
        <taxon>Propionibacteriales</taxon>
        <taxon>Nocardioidaceae</taxon>
        <taxon>Mumia</taxon>
    </lineage>
</organism>
<reference evidence="1 2" key="1">
    <citation type="submission" date="2019-09" db="EMBL/GenBank/DDBJ databases">
        <title>Mumia zhuanghuii sp. nov. isolated from the intestinal contents of plateau pika (Ochotona curzoniae) in the Qinghai-Tibet plateau of China.</title>
        <authorList>
            <person name="Tian Z."/>
        </authorList>
    </citation>
    <scope>NUCLEOTIDE SEQUENCE [LARGE SCALE GENOMIC DNA]</scope>
    <source>
        <strain evidence="2">350</strain>
    </source>
</reference>
<name>A0A5Q6S3N3_9ACTN</name>
<dbReference type="Proteomes" id="UP000307768">
    <property type="component" value="Unassembled WGS sequence"/>
</dbReference>
<sequence>MLSRRDRPQPEDPSVALVERILDAAAAPSVGAQALRDERLVATYAIWLCACETLDDSPVWLLYAIGQDSIGWCRLGEREISEVVDAAHVTGCHPEPAGVLKWLRGEWPYPWRGPADFPEHSFIYNELRRRIIAP</sequence>
<evidence type="ECO:0000313" key="2">
    <source>
        <dbReference type="Proteomes" id="UP000307768"/>
    </source>
</evidence>
<protein>
    <submittedName>
        <fullName evidence="1">Uncharacterized protein</fullName>
    </submittedName>
</protein>
<dbReference type="OrthoDB" id="3751021at2"/>
<dbReference type="EMBL" id="VDFQ02000001">
    <property type="protein sequence ID" value="KAA1425005.1"/>
    <property type="molecule type" value="Genomic_DNA"/>
</dbReference>
<dbReference type="AlphaFoldDB" id="A0A5Q6S3N3"/>
<gene>
    <name evidence="1" type="ORF">FE697_003680</name>
</gene>
<accession>A0A5Q6S3N3</accession>